<keyword evidence="5 11" id="KW-1003">Cell membrane</keyword>
<keyword evidence="6 11" id="KW-0812">Transmembrane</keyword>
<comment type="subcellular location">
    <subcellularLocation>
        <location evidence="1 11">Cell membrane</location>
        <topology evidence="1 11">Multi-pass membrane protein</topology>
    </subcellularLocation>
</comment>
<dbReference type="GO" id="GO:0015450">
    <property type="term" value="F:protein-transporting ATPase activity"/>
    <property type="evidence" value="ECO:0007669"/>
    <property type="project" value="UniProtKB-UniRule"/>
</dbReference>
<feature type="transmembrane region" description="Helical" evidence="11">
    <location>
        <begin position="61"/>
        <end position="77"/>
    </location>
</feature>
<dbReference type="OrthoDB" id="8566211at2"/>
<feature type="transmembrane region" description="Helical" evidence="11">
    <location>
        <begin position="37"/>
        <end position="55"/>
    </location>
</feature>
<dbReference type="GO" id="GO:0043952">
    <property type="term" value="P:protein transport by the Sec complex"/>
    <property type="evidence" value="ECO:0007669"/>
    <property type="project" value="TreeGrafter"/>
</dbReference>
<feature type="compositionally biased region" description="Low complexity" evidence="12">
    <location>
        <begin position="101"/>
        <end position="126"/>
    </location>
</feature>
<keyword evidence="10 11" id="KW-0472">Membrane</keyword>
<dbReference type="RefSeq" id="WP_017524962.1">
    <property type="nucleotide sequence ID" value="NZ_JACCEX010000001.1"/>
</dbReference>
<evidence type="ECO:0000256" key="11">
    <source>
        <dbReference type="RuleBase" id="RU365087"/>
    </source>
</evidence>
<gene>
    <name evidence="13" type="ORF">C7440_1005</name>
</gene>
<evidence type="ECO:0000313" key="14">
    <source>
        <dbReference type="Proteomes" id="UP000246145"/>
    </source>
</evidence>
<evidence type="ECO:0000256" key="9">
    <source>
        <dbReference type="ARBA" id="ARBA00023010"/>
    </source>
</evidence>
<dbReference type="NCBIfam" id="TIGR00810">
    <property type="entry name" value="secG"/>
    <property type="match status" value="1"/>
</dbReference>
<dbReference type="GO" id="GO:0009306">
    <property type="term" value="P:protein secretion"/>
    <property type="evidence" value="ECO:0007669"/>
    <property type="project" value="UniProtKB-UniRule"/>
</dbReference>
<dbReference type="Proteomes" id="UP000246145">
    <property type="component" value="Unassembled WGS sequence"/>
</dbReference>
<accession>A0A2U1CRS3</accession>
<evidence type="ECO:0000256" key="12">
    <source>
        <dbReference type="SAM" id="MobiDB-lite"/>
    </source>
</evidence>
<feature type="transmembrane region" description="Helical" evidence="11">
    <location>
        <begin position="6"/>
        <end position="25"/>
    </location>
</feature>
<keyword evidence="9 11" id="KW-0811">Translocation</keyword>
<name>A0A2U1CRS3_9BURK</name>
<feature type="region of interest" description="Disordered" evidence="12">
    <location>
        <begin position="86"/>
        <end position="167"/>
    </location>
</feature>
<keyword evidence="7 11" id="KW-0653">Protein transport</keyword>
<dbReference type="AlphaFoldDB" id="A0A2U1CRS3"/>
<comment type="similarity">
    <text evidence="2 11">Belongs to the SecG family.</text>
</comment>
<dbReference type="InterPro" id="IPR004692">
    <property type="entry name" value="SecG"/>
</dbReference>
<comment type="function">
    <text evidence="11">Involved in protein export. Participates in an early event of protein translocation.</text>
</comment>
<evidence type="ECO:0000256" key="2">
    <source>
        <dbReference type="ARBA" id="ARBA00008445"/>
    </source>
</evidence>
<comment type="caution">
    <text evidence="13">The sequence shown here is derived from an EMBL/GenBank/DDBJ whole genome shotgun (WGS) entry which is preliminary data.</text>
</comment>
<organism evidence="13 14">
    <name type="scientific">Pusillimonas noertemannii</name>
    <dbReference type="NCBI Taxonomy" id="305977"/>
    <lineage>
        <taxon>Bacteria</taxon>
        <taxon>Pseudomonadati</taxon>
        <taxon>Pseudomonadota</taxon>
        <taxon>Betaproteobacteria</taxon>
        <taxon>Burkholderiales</taxon>
        <taxon>Alcaligenaceae</taxon>
        <taxon>Pusillimonas</taxon>
    </lineage>
</organism>
<comment type="caution">
    <text evidence="11">Lacks conserved residue(s) required for the propagation of feature annotation.</text>
</comment>
<evidence type="ECO:0000256" key="10">
    <source>
        <dbReference type="ARBA" id="ARBA00023136"/>
    </source>
</evidence>
<dbReference type="GO" id="GO:0005886">
    <property type="term" value="C:plasma membrane"/>
    <property type="evidence" value="ECO:0007669"/>
    <property type="project" value="UniProtKB-SubCell"/>
</dbReference>
<evidence type="ECO:0000256" key="3">
    <source>
        <dbReference type="ARBA" id="ARBA00017876"/>
    </source>
</evidence>
<evidence type="ECO:0000256" key="4">
    <source>
        <dbReference type="ARBA" id="ARBA00022448"/>
    </source>
</evidence>
<keyword evidence="4 11" id="KW-0813">Transport</keyword>
<dbReference type="PANTHER" id="PTHR34182">
    <property type="entry name" value="PROTEIN-EXPORT MEMBRANE PROTEIN SECG"/>
    <property type="match status" value="1"/>
</dbReference>
<keyword evidence="8 11" id="KW-1133">Transmembrane helix</keyword>
<dbReference type="PANTHER" id="PTHR34182:SF1">
    <property type="entry name" value="PROTEIN-EXPORT MEMBRANE PROTEIN SECG"/>
    <property type="match status" value="1"/>
</dbReference>
<sequence length="167" mass="16572">MNWLSPLLLAIQVITSLSIIVLVLLQQGKGSEMGSAFGSGSAGSLFGASGAANFLSRMTKWAAIIFFLSTIGLAYTAHRTGDSILDGGLMQDYQAPPPPAAGSAVPSVPGGEAAPGEQAPQGQAVPSAPAEGASTPPAADSAPAPAQNSQVPEQPAQVPEAPAQSAP</sequence>
<protein>
    <recommendedName>
        <fullName evidence="3 11">Protein-export membrane protein SecG</fullName>
    </recommendedName>
</protein>
<evidence type="ECO:0000313" key="13">
    <source>
        <dbReference type="EMBL" id="PVY68595.1"/>
    </source>
</evidence>
<evidence type="ECO:0000256" key="7">
    <source>
        <dbReference type="ARBA" id="ARBA00022927"/>
    </source>
</evidence>
<dbReference type="GO" id="GO:0065002">
    <property type="term" value="P:intracellular protein transmembrane transport"/>
    <property type="evidence" value="ECO:0007669"/>
    <property type="project" value="TreeGrafter"/>
</dbReference>
<proteinExistence type="inferred from homology"/>
<evidence type="ECO:0000256" key="8">
    <source>
        <dbReference type="ARBA" id="ARBA00022989"/>
    </source>
</evidence>
<dbReference type="Pfam" id="PF03840">
    <property type="entry name" value="SecG"/>
    <property type="match status" value="1"/>
</dbReference>
<feature type="compositionally biased region" description="Low complexity" evidence="12">
    <location>
        <begin position="133"/>
        <end position="167"/>
    </location>
</feature>
<dbReference type="PRINTS" id="PR01651">
    <property type="entry name" value="SECGEXPORT"/>
</dbReference>
<evidence type="ECO:0000256" key="6">
    <source>
        <dbReference type="ARBA" id="ARBA00022692"/>
    </source>
</evidence>
<evidence type="ECO:0000256" key="1">
    <source>
        <dbReference type="ARBA" id="ARBA00004651"/>
    </source>
</evidence>
<reference evidence="13 14" key="1">
    <citation type="submission" date="2018-04" db="EMBL/GenBank/DDBJ databases">
        <title>Genomic Encyclopedia of Type Strains, Phase IV (KMG-IV): sequencing the most valuable type-strain genomes for metagenomic binning, comparative biology and taxonomic classification.</title>
        <authorList>
            <person name="Goeker M."/>
        </authorList>
    </citation>
    <scope>NUCLEOTIDE SEQUENCE [LARGE SCALE GENOMIC DNA]</scope>
    <source>
        <strain evidence="13 14">DSM 10065</strain>
    </source>
</reference>
<dbReference type="STRING" id="1231391.GCA_000308195_02612"/>
<evidence type="ECO:0000256" key="5">
    <source>
        <dbReference type="ARBA" id="ARBA00022475"/>
    </source>
</evidence>
<dbReference type="EMBL" id="QEKO01000001">
    <property type="protein sequence ID" value="PVY68595.1"/>
    <property type="molecule type" value="Genomic_DNA"/>
</dbReference>
<keyword evidence="14" id="KW-1185">Reference proteome</keyword>